<gene>
    <name evidence="2" type="ORF">C5748_01375</name>
</gene>
<dbReference type="Proteomes" id="UP000239434">
    <property type="component" value="Unassembled WGS sequence"/>
</dbReference>
<dbReference type="AlphaFoldDB" id="A0A2S9IZ60"/>
<evidence type="ECO:0000313" key="2">
    <source>
        <dbReference type="EMBL" id="PRD45821.1"/>
    </source>
</evidence>
<feature type="transmembrane region" description="Helical" evidence="1">
    <location>
        <begin position="20"/>
        <end position="42"/>
    </location>
</feature>
<comment type="caution">
    <text evidence="2">The sequence shown here is derived from an EMBL/GenBank/DDBJ whole genome shotgun (WGS) entry which is preliminary data.</text>
</comment>
<evidence type="ECO:0000313" key="3">
    <source>
        <dbReference type="Proteomes" id="UP000239434"/>
    </source>
</evidence>
<evidence type="ECO:0000256" key="1">
    <source>
        <dbReference type="SAM" id="Phobius"/>
    </source>
</evidence>
<reference evidence="2 3" key="1">
    <citation type="submission" date="2018-02" db="EMBL/GenBank/DDBJ databases">
        <title>The draft genome of Phyllobacterium sp. 1N-3.</title>
        <authorList>
            <person name="Liu L."/>
            <person name="Li L."/>
            <person name="Zhang X."/>
            <person name="Wang T."/>
            <person name="Liang L."/>
        </authorList>
    </citation>
    <scope>NUCLEOTIDE SEQUENCE [LARGE SCALE GENOMIC DNA]</scope>
    <source>
        <strain evidence="2 3">1N-3</strain>
    </source>
</reference>
<dbReference type="EMBL" id="PVBR01000001">
    <property type="protein sequence ID" value="PRD45821.1"/>
    <property type="molecule type" value="Genomic_DNA"/>
</dbReference>
<sequence>MYSAGTGYLLDHPNEDCPMLLRRFTIFSLFLMGLAILTAGIIHEVRKANALKPIIEVSSVMPVQPSTTAGSQARPGQ</sequence>
<protein>
    <submittedName>
        <fullName evidence="2">Uncharacterized protein</fullName>
    </submittedName>
</protein>
<organism evidence="2 3">
    <name type="scientific">Phyllobacterium phragmitis</name>
    <dbReference type="NCBI Taxonomy" id="2670329"/>
    <lineage>
        <taxon>Bacteria</taxon>
        <taxon>Pseudomonadati</taxon>
        <taxon>Pseudomonadota</taxon>
        <taxon>Alphaproteobacteria</taxon>
        <taxon>Hyphomicrobiales</taxon>
        <taxon>Phyllobacteriaceae</taxon>
        <taxon>Phyllobacterium</taxon>
    </lineage>
</organism>
<accession>A0A2S9IZ60</accession>
<keyword evidence="3" id="KW-1185">Reference proteome</keyword>
<keyword evidence="1" id="KW-0472">Membrane</keyword>
<name>A0A2S9IZ60_9HYPH</name>
<keyword evidence="1" id="KW-1133">Transmembrane helix</keyword>
<proteinExistence type="predicted"/>
<keyword evidence="1" id="KW-0812">Transmembrane</keyword>